<reference evidence="2 3" key="1">
    <citation type="submission" date="2020-08" db="EMBL/GenBank/DDBJ databases">
        <title>Genomic Encyclopedia of Type Strains, Phase IV (KMG-IV): sequencing the most valuable type-strain genomes for metagenomic binning, comparative biology and taxonomic classification.</title>
        <authorList>
            <person name="Goeker M."/>
        </authorList>
    </citation>
    <scope>NUCLEOTIDE SEQUENCE [LARGE SCALE GENOMIC DNA]</scope>
    <source>
        <strain evidence="2 3">DSM 7465</strain>
    </source>
</reference>
<proteinExistence type="predicted"/>
<dbReference type="RefSeq" id="WP_184476304.1">
    <property type="nucleotide sequence ID" value="NZ_JACHOV010000010.1"/>
</dbReference>
<keyword evidence="3" id="KW-1185">Reference proteome</keyword>
<evidence type="ECO:0000313" key="3">
    <source>
        <dbReference type="Proteomes" id="UP000575068"/>
    </source>
</evidence>
<dbReference type="Proteomes" id="UP000575068">
    <property type="component" value="Unassembled WGS sequence"/>
</dbReference>
<name>A0A840HW86_9SPHN</name>
<accession>A0A840HW86</accession>
<protein>
    <submittedName>
        <fullName evidence="2">Uncharacterized protein</fullName>
    </submittedName>
</protein>
<sequence>MPEYTANAQQVLRNGEHFADTHSAADAAEIVRAMQARPNIVAWLERKSTERNRSAYFRRLLRMLADDVRACFDEPDEAAPDGERSYYNQERAANG</sequence>
<evidence type="ECO:0000313" key="2">
    <source>
        <dbReference type="EMBL" id="MBB4642325.1"/>
    </source>
</evidence>
<comment type="caution">
    <text evidence="2">The sequence shown here is derived from an EMBL/GenBank/DDBJ whole genome shotgun (WGS) entry which is preliminary data.</text>
</comment>
<organism evidence="2 3">
    <name type="scientific">Rhizorhapis suberifaciens</name>
    <name type="common">corky root of lettuce</name>
    <dbReference type="NCBI Taxonomy" id="13656"/>
    <lineage>
        <taxon>Bacteria</taxon>
        <taxon>Pseudomonadati</taxon>
        <taxon>Pseudomonadota</taxon>
        <taxon>Alphaproteobacteria</taxon>
        <taxon>Sphingomonadales</taxon>
        <taxon>Sphingomonadaceae</taxon>
        <taxon>Rhizorhapis</taxon>
    </lineage>
</organism>
<evidence type="ECO:0000256" key="1">
    <source>
        <dbReference type="SAM" id="MobiDB-lite"/>
    </source>
</evidence>
<dbReference type="EMBL" id="JACHOV010000010">
    <property type="protein sequence ID" value="MBB4642325.1"/>
    <property type="molecule type" value="Genomic_DNA"/>
</dbReference>
<dbReference type="AlphaFoldDB" id="A0A840HW86"/>
<gene>
    <name evidence="2" type="ORF">HNQ99_002650</name>
</gene>
<feature type="region of interest" description="Disordered" evidence="1">
    <location>
        <begin position="74"/>
        <end position="95"/>
    </location>
</feature>